<dbReference type="InterPro" id="IPR050090">
    <property type="entry name" value="Tyrosine_recombinase_XerCD"/>
</dbReference>
<keyword evidence="3" id="KW-0132">Cell division</keyword>
<keyword evidence="7" id="KW-0233">DNA recombination</keyword>
<dbReference type="RefSeq" id="WP_097792239.1">
    <property type="nucleotide sequence ID" value="NZ_NOUV01000014.1"/>
</dbReference>
<organism evidence="13 14">
    <name type="scientific">Faecalibacterium prausnitzii</name>
    <dbReference type="NCBI Taxonomy" id="853"/>
    <lineage>
        <taxon>Bacteria</taxon>
        <taxon>Bacillati</taxon>
        <taxon>Bacillota</taxon>
        <taxon>Clostridia</taxon>
        <taxon>Eubacteriales</taxon>
        <taxon>Oscillospiraceae</taxon>
        <taxon>Faecalibacterium</taxon>
    </lineage>
</organism>
<evidence type="ECO:0000256" key="4">
    <source>
        <dbReference type="ARBA" id="ARBA00022829"/>
    </source>
</evidence>
<dbReference type="SUPFAM" id="SSF56349">
    <property type="entry name" value="DNA breaking-rejoining enzymes"/>
    <property type="match status" value="1"/>
</dbReference>
<feature type="domain" description="Core-binding (CB)" evidence="12">
    <location>
        <begin position="17"/>
        <end position="122"/>
    </location>
</feature>
<dbReference type="PANTHER" id="PTHR30349">
    <property type="entry name" value="PHAGE INTEGRASE-RELATED"/>
    <property type="match status" value="1"/>
</dbReference>
<dbReference type="InterPro" id="IPR044068">
    <property type="entry name" value="CB"/>
</dbReference>
<dbReference type="GO" id="GO:0015074">
    <property type="term" value="P:DNA integration"/>
    <property type="evidence" value="ECO:0007669"/>
    <property type="project" value="UniProtKB-KW"/>
</dbReference>
<keyword evidence="4" id="KW-0159">Chromosome partition</keyword>
<reference evidence="13 14" key="1">
    <citation type="journal article" date="2017" name="Front. Microbiol.">
        <title>New Insights into the Diversity of the Genus Faecalibacterium.</title>
        <authorList>
            <person name="Benevides L."/>
            <person name="Burman S."/>
            <person name="Martin R."/>
            <person name="Robert V."/>
            <person name="Thomas M."/>
            <person name="Miquel S."/>
            <person name="Chain F."/>
            <person name="Sokol H."/>
            <person name="Bermudez-Humaran L.G."/>
            <person name="Morrison M."/>
            <person name="Langella P."/>
            <person name="Azevedo V.A."/>
            <person name="Chatel J.M."/>
            <person name="Soares S."/>
        </authorList>
    </citation>
    <scope>NUCLEOTIDE SEQUENCE [LARGE SCALE GENOMIC DNA]</scope>
    <source>
        <strain evidence="13 14">AHMP21</strain>
    </source>
</reference>
<dbReference type="GO" id="GO:0005737">
    <property type="term" value="C:cytoplasm"/>
    <property type="evidence" value="ECO:0007669"/>
    <property type="project" value="UniProtKB-SubCell"/>
</dbReference>
<evidence type="ECO:0000259" key="11">
    <source>
        <dbReference type="PROSITE" id="PS51898"/>
    </source>
</evidence>
<evidence type="ECO:0000313" key="13">
    <source>
        <dbReference type="EMBL" id="PDX86363.1"/>
    </source>
</evidence>
<name>A0A2A7B4Q1_9FIRM</name>
<evidence type="ECO:0000256" key="5">
    <source>
        <dbReference type="ARBA" id="ARBA00022908"/>
    </source>
</evidence>
<dbReference type="InterPro" id="IPR002104">
    <property type="entry name" value="Integrase_catalytic"/>
</dbReference>
<dbReference type="Gene3D" id="1.10.443.10">
    <property type="entry name" value="Intergrase catalytic core"/>
    <property type="match status" value="1"/>
</dbReference>
<evidence type="ECO:0000256" key="7">
    <source>
        <dbReference type="ARBA" id="ARBA00023172"/>
    </source>
</evidence>
<gene>
    <name evidence="13" type="ORF">CHR60_06310</name>
</gene>
<dbReference type="PANTHER" id="PTHR30349:SF77">
    <property type="entry name" value="TYROSINE RECOMBINASE XERC"/>
    <property type="match status" value="1"/>
</dbReference>
<proteinExistence type="predicted"/>
<dbReference type="GO" id="GO:0051301">
    <property type="term" value="P:cell division"/>
    <property type="evidence" value="ECO:0007669"/>
    <property type="project" value="UniProtKB-KW"/>
</dbReference>
<dbReference type="InterPro" id="IPR010998">
    <property type="entry name" value="Integrase_recombinase_N"/>
</dbReference>
<dbReference type="OrthoDB" id="283809at2"/>
<keyword evidence="2" id="KW-0963">Cytoplasm</keyword>
<accession>A0A2A7B4Q1</accession>
<comment type="caution">
    <text evidence="13">The sequence shown here is derived from an EMBL/GenBank/DDBJ whole genome shotgun (WGS) entry which is preliminary data.</text>
</comment>
<protein>
    <submittedName>
        <fullName evidence="13">Recombinase XerC</fullName>
    </submittedName>
</protein>
<dbReference type="InterPro" id="IPR013762">
    <property type="entry name" value="Integrase-like_cat_sf"/>
</dbReference>
<evidence type="ECO:0000256" key="8">
    <source>
        <dbReference type="ARBA" id="ARBA00023306"/>
    </source>
</evidence>
<keyword evidence="5" id="KW-0229">DNA integration</keyword>
<evidence type="ECO:0000256" key="9">
    <source>
        <dbReference type="PROSITE-ProRule" id="PRU01248"/>
    </source>
</evidence>
<evidence type="ECO:0000256" key="10">
    <source>
        <dbReference type="SAM" id="MobiDB-lite"/>
    </source>
</evidence>
<feature type="region of interest" description="Disordered" evidence="10">
    <location>
        <begin position="336"/>
        <end position="388"/>
    </location>
</feature>
<evidence type="ECO:0000256" key="3">
    <source>
        <dbReference type="ARBA" id="ARBA00022618"/>
    </source>
</evidence>
<dbReference type="Gene3D" id="1.10.150.130">
    <property type="match status" value="1"/>
</dbReference>
<evidence type="ECO:0000256" key="2">
    <source>
        <dbReference type="ARBA" id="ARBA00022490"/>
    </source>
</evidence>
<dbReference type="GO" id="GO:0006310">
    <property type="term" value="P:DNA recombination"/>
    <property type="evidence" value="ECO:0007669"/>
    <property type="project" value="UniProtKB-KW"/>
</dbReference>
<evidence type="ECO:0000259" key="12">
    <source>
        <dbReference type="PROSITE" id="PS51900"/>
    </source>
</evidence>
<dbReference type="PROSITE" id="PS51900">
    <property type="entry name" value="CB"/>
    <property type="match status" value="1"/>
</dbReference>
<dbReference type="AlphaFoldDB" id="A0A2A7B4Q1"/>
<dbReference type="GO" id="GO:0007059">
    <property type="term" value="P:chromosome segregation"/>
    <property type="evidence" value="ECO:0007669"/>
    <property type="project" value="UniProtKB-KW"/>
</dbReference>
<sequence length="409" mass="46088">MSIYLDEKNPSKHKPFDDASADIVEYVRYLEVIAGKSANTAFSYYCDLRGFSRFMKRRRGLVAEDAELKEIDPKGLDTAFWGSVTKEDVYEYLYFLNRECGNKKSSTARRLASLHGFYDYLVNQVNRLSQDPTASIKPPKQDKVLPKYLTAEQSMQLLESTQHQSDFPERDYCMVVLFLNCGMRLAELVGMDLGDIDLEQRQIRLFGKGHKERMVYLNDACIEALQLYLKKRNTMEGLDPKEKAVFVTRRMKDRISNRRVEQLVTGAMKAAGLKGFSTHKLRHTAATLMYQTGNVDILTLKQLLGHSSVGTTQIYTHLQEFQVRAAIEQNPLGEVRKSNLDTTKQEAGETRGGISTDGAEMDAGTKDAPDDAAETPTGPMDAFDGAAKDGFRVDVSALRKPDASEKMER</sequence>
<evidence type="ECO:0000256" key="6">
    <source>
        <dbReference type="ARBA" id="ARBA00023125"/>
    </source>
</evidence>
<dbReference type="GO" id="GO:0003677">
    <property type="term" value="F:DNA binding"/>
    <property type="evidence" value="ECO:0007669"/>
    <property type="project" value="UniProtKB-UniRule"/>
</dbReference>
<comment type="subcellular location">
    <subcellularLocation>
        <location evidence="1">Cytoplasm</location>
    </subcellularLocation>
</comment>
<keyword evidence="8" id="KW-0131">Cell cycle</keyword>
<dbReference type="EMBL" id="NOUV01000014">
    <property type="protein sequence ID" value="PDX86363.1"/>
    <property type="molecule type" value="Genomic_DNA"/>
</dbReference>
<feature type="domain" description="Tyr recombinase" evidence="11">
    <location>
        <begin position="144"/>
        <end position="328"/>
    </location>
</feature>
<dbReference type="Proteomes" id="UP000220904">
    <property type="component" value="Unassembled WGS sequence"/>
</dbReference>
<dbReference type="InterPro" id="IPR011010">
    <property type="entry name" value="DNA_brk_join_enz"/>
</dbReference>
<keyword evidence="6 9" id="KW-0238">DNA-binding</keyword>
<evidence type="ECO:0000256" key="1">
    <source>
        <dbReference type="ARBA" id="ARBA00004496"/>
    </source>
</evidence>
<dbReference type="Pfam" id="PF00589">
    <property type="entry name" value="Phage_integrase"/>
    <property type="match status" value="1"/>
</dbReference>
<evidence type="ECO:0000313" key="14">
    <source>
        <dbReference type="Proteomes" id="UP000220904"/>
    </source>
</evidence>
<dbReference type="PROSITE" id="PS51898">
    <property type="entry name" value="TYR_RECOMBINASE"/>
    <property type="match status" value="1"/>
</dbReference>
<feature type="compositionally biased region" description="Basic and acidic residues" evidence="10">
    <location>
        <begin position="336"/>
        <end position="349"/>
    </location>
</feature>